<keyword evidence="2" id="KW-1185">Reference proteome</keyword>
<dbReference type="STRING" id="690307.A0A1L9X9L4"/>
<dbReference type="GeneID" id="30974300"/>
<name>A0A1L9X9L4_ASPA1</name>
<dbReference type="RefSeq" id="XP_020061449.1">
    <property type="nucleotide sequence ID" value="XM_020200486.1"/>
</dbReference>
<dbReference type="AlphaFoldDB" id="A0A1L9X9L4"/>
<sequence length="354" mass="39588">MSRYLAHYEAQLKALLSIYGLSLPNIYSYLQHHHHHHHQRQQHQTSHPTRRILTLEHEIDSDETTWDTAAAKGRAFVRMFSMPTTAELQAYLDTLSPHRRIPAASPWTEPRALELWNWMPEYAQAMYDEEAFARLFARDLHARIEDNVFVCISNTEPTVIDGMTYPATGAWYSNLYNTASGIIIADNLMSPMGVAKMGAGEFQEEGGGLISPRPAPPGLIHLKQWSDITFLMWTRLAEQAGVPVDSIRHIFHAGVSNPLTKQVLRRALARAGQSLGGWDRVVTFPVEDVSIGSSEEGMAILGTPNGSATGWFIAQHREQLGRRKVVSVSVFGELGTPASAECLSVYFTLDEPQR</sequence>
<protein>
    <submittedName>
        <fullName evidence="1">Uncharacterized protein</fullName>
    </submittedName>
</protein>
<proteinExistence type="predicted"/>
<dbReference type="EMBL" id="KV878970">
    <property type="protein sequence ID" value="OJK05110.1"/>
    <property type="molecule type" value="Genomic_DNA"/>
</dbReference>
<reference evidence="2" key="1">
    <citation type="journal article" date="2017" name="Genome Biol.">
        <title>Comparative genomics reveals high biological diversity and specific adaptations in the industrially and medically important fungal genus Aspergillus.</title>
        <authorList>
            <person name="de Vries R.P."/>
            <person name="Riley R."/>
            <person name="Wiebenga A."/>
            <person name="Aguilar-Osorio G."/>
            <person name="Amillis S."/>
            <person name="Uchima C.A."/>
            <person name="Anderluh G."/>
            <person name="Asadollahi M."/>
            <person name="Askin M."/>
            <person name="Barry K."/>
            <person name="Battaglia E."/>
            <person name="Bayram O."/>
            <person name="Benocci T."/>
            <person name="Braus-Stromeyer S.A."/>
            <person name="Caldana C."/>
            <person name="Canovas D."/>
            <person name="Cerqueira G.C."/>
            <person name="Chen F."/>
            <person name="Chen W."/>
            <person name="Choi C."/>
            <person name="Clum A."/>
            <person name="Dos Santos R.A."/>
            <person name="Damasio A.R."/>
            <person name="Diallinas G."/>
            <person name="Emri T."/>
            <person name="Fekete E."/>
            <person name="Flipphi M."/>
            <person name="Freyberg S."/>
            <person name="Gallo A."/>
            <person name="Gournas C."/>
            <person name="Habgood R."/>
            <person name="Hainaut M."/>
            <person name="Harispe M.L."/>
            <person name="Henrissat B."/>
            <person name="Hilden K.S."/>
            <person name="Hope R."/>
            <person name="Hossain A."/>
            <person name="Karabika E."/>
            <person name="Karaffa L."/>
            <person name="Karanyi Z."/>
            <person name="Krasevec N."/>
            <person name="Kuo A."/>
            <person name="Kusch H."/>
            <person name="LaButti K."/>
            <person name="Lagendijk E.L."/>
            <person name="Lapidus A."/>
            <person name="Levasseur A."/>
            <person name="Lindquist E."/>
            <person name="Lipzen A."/>
            <person name="Logrieco A.F."/>
            <person name="MacCabe A."/>
            <person name="Maekelae M.R."/>
            <person name="Malavazi I."/>
            <person name="Melin P."/>
            <person name="Meyer V."/>
            <person name="Mielnichuk N."/>
            <person name="Miskei M."/>
            <person name="Molnar A.P."/>
            <person name="Mule G."/>
            <person name="Ngan C.Y."/>
            <person name="Orejas M."/>
            <person name="Orosz E."/>
            <person name="Ouedraogo J.P."/>
            <person name="Overkamp K.M."/>
            <person name="Park H.-S."/>
            <person name="Perrone G."/>
            <person name="Piumi F."/>
            <person name="Punt P.J."/>
            <person name="Ram A.F."/>
            <person name="Ramon A."/>
            <person name="Rauscher S."/>
            <person name="Record E."/>
            <person name="Riano-Pachon D.M."/>
            <person name="Robert V."/>
            <person name="Roehrig J."/>
            <person name="Ruller R."/>
            <person name="Salamov A."/>
            <person name="Salih N.S."/>
            <person name="Samson R.A."/>
            <person name="Sandor E."/>
            <person name="Sanguinetti M."/>
            <person name="Schuetze T."/>
            <person name="Sepcic K."/>
            <person name="Shelest E."/>
            <person name="Sherlock G."/>
            <person name="Sophianopoulou V."/>
            <person name="Squina F.M."/>
            <person name="Sun H."/>
            <person name="Susca A."/>
            <person name="Todd R.B."/>
            <person name="Tsang A."/>
            <person name="Unkles S.E."/>
            <person name="van de Wiele N."/>
            <person name="van Rossen-Uffink D."/>
            <person name="Oliveira J.V."/>
            <person name="Vesth T.C."/>
            <person name="Visser J."/>
            <person name="Yu J.-H."/>
            <person name="Zhou M."/>
            <person name="Andersen M.R."/>
            <person name="Archer D.B."/>
            <person name="Baker S.E."/>
            <person name="Benoit I."/>
            <person name="Brakhage A.A."/>
            <person name="Braus G.H."/>
            <person name="Fischer R."/>
            <person name="Frisvad J.C."/>
            <person name="Goldman G.H."/>
            <person name="Houbraken J."/>
            <person name="Oakley B."/>
            <person name="Pocsi I."/>
            <person name="Scazzocchio C."/>
            <person name="Seiboth B."/>
            <person name="vanKuyk P.A."/>
            <person name="Wortman J."/>
            <person name="Dyer P.S."/>
            <person name="Grigoriev I.V."/>
        </authorList>
    </citation>
    <scope>NUCLEOTIDE SEQUENCE [LARGE SCALE GENOMIC DNA]</scope>
    <source>
        <strain evidence="2">ATCC 16872 / CBS 172.66 / WB 5094</strain>
    </source>
</reference>
<accession>A0A1L9X9L4</accession>
<dbReference type="OrthoDB" id="5337308at2759"/>
<gene>
    <name evidence="1" type="ORF">ASPACDRAFT_38681</name>
</gene>
<evidence type="ECO:0000313" key="2">
    <source>
        <dbReference type="Proteomes" id="UP000184546"/>
    </source>
</evidence>
<evidence type="ECO:0000313" key="1">
    <source>
        <dbReference type="EMBL" id="OJK05110.1"/>
    </source>
</evidence>
<dbReference type="VEuPathDB" id="FungiDB:ASPACDRAFT_38681"/>
<dbReference type="Proteomes" id="UP000184546">
    <property type="component" value="Unassembled WGS sequence"/>
</dbReference>
<organism evidence="1 2">
    <name type="scientific">Aspergillus aculeatus (strain ATCC 16872 / CBS 172.66 / WB 5094)</name>
    <dbReference type="NCBI Taxonomy" id="690307"/>
    <lineage>
        <taxon>Eukaryota</taxon>
        <taxon>Fungi</taxon>
        <taxon>Dikarya</taxon>
        <taxon>Ascomycota</taxon>
        <taxon>Pezizomycotina</taxon>
        <taxon>Eurotiomycetes</taxon>
        <taxon>Eurotiomycetidae</taxon>
        <taxon>Eurotiales</taxon>
        <taxon>Aspergillaceae</taxon>
        <taxon>Aspergillus</taxon>
        <taxon>Aspergillus subgen. Circumdati</taxon>
    </lineage>
</organism>
<dbReference type="OMA" id="GWDERIT"/>